<proteinExistence type="predicted"/>
<reference evidence="1" key="2">
    <citation type="journal article" date="2015" name="Data Brief">
        <title>Shoot transcriptome of the giant reed, Arundo donax.</title>
        <authorList>
            <person name="Barrero R.A."/>
            <person name="Guerrero F.D."/>
            <person name="Moolhuijzen P."/>
            <person name="Goolsby J.A."/>
            <person name="Tidwell J."/>
            <person name="Bellgard S.E."/>
            <person name="Bellgard M.I."/>
        </authorList>
    </citation>
    <scope>NUCLEOTIDE SEQUENCE</scope>
    <source>
        <tissue evidence="1">Shoot tissue taken approximately 20 cm above the soil surface</tissue>
    </source>
</reference>
<evidence type="ECO:0000313" key="1">
    <source>
        <dbReference type="EMBL" id="JAD85855.1"/>
    </source>
</evidence>
<reference evidence="1" key="1">
    <citation type="submission" date="2014-09" db="EMBL/GenBank/DDBJ databases">
        <authorList>
            <person name="Magalhaes I.L.F."/>
            <person name="Oliveira U."/>
            <person name="Santos F.R."/>
            <person name="Vidigal T.H.D.A."/>
            <person name="Brescovit A.D."/>
            <person name="Santos A.J."/>
        </authorList>
    </citation>
    <scope>NUCLEOTIDE SEQUENCE</scope>
    <source>
        <tissue evidence="1">Shoot tissue taken approximately 20 cm above the soil surface</tissue>
    </source>
</reference>
<accession>A0A0A9DJM4</accession>
<name>A0A0A9DJM4_ARUDO</name>
<protein>
    <submittedName>
        <fullName evidence="1">Uncharacterized protein</fullName>
    </submittedName>
</protein>
<organism evidence="1">
    <name type="scientific">Arundo donax</name>
    <name type="common">Giant reed</name>
    <name type="synonym">Donax arundinaceus</name>
    <dbReference type="NCBI Taxonomy" id="35708"/>
    <lineage>
        <taxon>Eukaryota</taxon>
        <taxon>Viridiplantae</taxon>
        <taxon>Streptophyta</taxon>
        <taxon>Embryophyta</taxon>
        <taxon>Tracheophyta</taxon>
        <taxon>Spermatophyta</taxon>
        <taxon>Magnoliopsida</taxon>
        <taxon>Liliopsida</taxon>
        <taxon>Poales</taxon>
        <taxon>Poaceae</taxon>
        <taxon>PACMAD clade</taxon>
        <taxon>Arundinoideae</taxon>
        <taxon>Arundineae</taxon>
        <taxon>Arundo</taxon>
    </lineage>
</organism>
<dbReference type="EMBL" id="GBRH01212040">
    <property type="protein sequence ID" value="JAD85855.1"/>
    <property type="molecule type" value="Transcribed_RNA"/>
</dbReference>
<sequence>MHPSVANLTNDLVPTQLKNITALCNTTPLRTDPTDKNAA</sequence>
<dbReference type="AlphaFoldDB" id="A0A0A9DJM4"/>